<dbReference type="Pfam" id="PF01988">
    <property type="entry name" value="VIT1"/>
    <property type="match status" value="1"/>
</dbReference>
<feature type="transmembrane region" description="Helical" evidence="7">
    <location>
        <begin position="174"/>
        <end position="194"/>
    </location>
</feature>
<dbReference type="GO" id="GO:0030026">
    <property type="term" value="P:intracellular manganese ion homeostasis"/>
    <property type="evidence" value="ECO:0007669"/>
    <property type="project" value="InterPro"/>
</dbReference>
<organism evidence="8 9">
    <name type="scientific">Theileria annulata</name>
    <dbReference type="NCBI Taxonomy" id="5874"/>
    <lineage>
        <taxon>Eukaryota</taxon>
        <taxon>Sar</taxon>
        <taxon>Alveolata</taxon>
        <taxon>Apicomplexa</taxon>
        <taxon>Aconoidasida</taxon>
        <taxon>Piroplasmida</taxon>
        <taxon>Theileriidae</taxon>
        <taxon>Theileria</taxon>
    </lineage>
</organism>
<keyword evidence="9" id="KW-1185">Reference proteome</keyword>
<feature type="compositionally biased region" description="Basic and acidic residues" evidence="6">
    <location>
        <begin position="22"/>
        <end position="31"/>
    </location>
</feature>
<reference evidence="8 9" key="1">
    <citation type="journal article" date="2005" name="Science">
        <title>Genome of the host-cell transforming parasite Theileria annulata compared with T. parva.</title>
        <authorList>
            <person name="Pain A."/>
            <person name="Renauld H."/>
            <person name="Berriman M."/>
            <person name="Murphy L."/>
            <person name="Yeats C.A."/>
            <person name="Weir W."/>
            <person name="Kerhornou A."/>
            <person name="Aslett M."/>
            <person name="Bishop R."/>
            <person name="Bouchier C."/>
            <person name="Cochet M."/>
            <person name="Coulson R.M.R."/>
            <person name="Cronin A."/>
            <person name="de Villiers E.P."/>
            <person name="Fraser A."/>
            <person name="Fosker N."/>
            <person name="Gardner M."/>
            <person name="Goble A."/>
            <person name="Griffiths-Jones S."/>
            <person name="Harris D.E."/>
            <person name="Katzer F."/>
            <person name="Larke N."/>
            <person name="Lord A."/>
            <person name="Maser P."/>
            <person name="McKellar S."/>
            <person name="Mooney P."/>
            <person name="Morton F."/>
            <person name="Nene V."/>
            <person name="O'Neil S."/>
            <person name="Price C."/>
            <person name="Quail M.A."/>
            <person name="Rabbinowitsch E."/>
            <person name="Rawlings N.D."/>
            <person name="Rutter S."/>
            <person name="Saunders D."/>
            <person name="Seeger K."/>
            <person name="Shah T."/>
            <person name="Squares R."/>
            <person name="Squares S."/>
            <person name="Tivey A."/>
            <person name="Walker A.R."/>
            <person name="Woodward J."/>
            <person name="Dobbelaere D.A.E."/>
            <person name="Langsley G."/>
            <person name="Rajandream M.A."/>
            <person name="McKeever D."/>
            <person name="Shiels B."/>
            <person name="Tait A."/>
            <person name="Barrell B.G."/>
            <person name="Hall N."/>
        </authorList>
    </citation>
    <scope>NUCLEOTIDE SEQUENCE [LARGE SCALE GENOMIC DNA]</scope>
    <source>
        <strain evidence="9">Ankara</strain>
    </source>
</reference>
<proteinExistence type="inferred from homology"/>
<dbReference type="GeneID" id="3862961"/>
<keyword evidence="5 7" id="KW-0472">Membrane</keyword>
<dbReference type="PANTHER" id="PTHR31851">
    <property type="entry name" value="FE(2+)/MN(2+) TRANSPORTER PCL1"/>
    <property type="match status" value="1"/>
</dbReference>
<dbReference type="VEuPathDB" id="PiroplasmaDB:TA07935"/>
<evidence type="ECO:0008006" key="10">
    <source>
        <dbReference type="Google" id="ProtNLM"/>
    </source>
</evidence>
<comment type="similarity">
    <text evidence="2">Belongs to the CCC1 family.</text>
</comment>
<dbReference type="RefSeq" id="XP_953009.1">
    <property type="nucleotide sequence ID" value="XM_947916.1"/>
</dbReference>
<dbReference type="InterPro" id="IPR008217">
    <property type="entry name" value="Ccc1_fam"/>
</dbReference>
<keyword evidence="3 7" id="KW-0812">Transmembrane</keyword>
<evidence type="ECO:0000313" key="8">
    <source>
        <dbReference type="EMBL" id="CAI76384.1"/>
    </source>
</evidence>
<sequence>MVSSKSLLKDQVLPSTQQDLEEDKHGENHLEGKGSYLKTAVFGGLDGVLTMFAVVSGAVGAAVTPQKILSLSLGSLLASAFSMAYGEYISTKAELDFVNSEKAREEFEILNCPEVEQKEMFDIYTKRYNFSKSEANTLVEVSFKKKDFFLKHMMVEELGIMLESTESTPLKKSLMMALSFIVMGLFPLVGYLFLVLFGKEETDGEFFTFLFTVIFSVLGSALLGYFKGKILETERVPLSVLHDAQRVRSRANFISDWVVNISYVKLRVSRSWIRTEEML</sequence>
<dbReference type="InParanoid" id="Q4U9W9"/>
<dbReference type="GO" id="GO:0012505">
    <property type="term" value="C:endomembrane system"/>
    <property type="evidence" value="ECO:0007669"/>
    <property type="project" value="UniProtKB-SubCell"/>
</dbReference>
<accession>Q4U9W9</accession>
<dbReference type="EMBL" id="CR940353">
    <property type="protein sequence ID" value="CAI76384.1"/>
    <property type="molecule type" value="Genomic_DNA"/>
</dbReference>
<keyword evidence="4 7" id="KW-1133">Transmembrane helix</keyword>
<feature type="transmembrane region" description="Helical" evidence="7">
    <location>
        <begin position="206"/>
        <end position="226"/>
    </location>
</feature>
<evidence type="ECO:0000256" key="1">
    <source>
        <dbReference type="ARBA" id="ARBA00004127"/>
    </source>
</evidence>
<dbReference type="KEGG" id="tan:TA07935"/>
<evidence type="ECO:0000256" key="2">
    <source>
        <dbReference type="ARBA" id="ARBA00007049"/>
    </source>
</evidence>
<evidence type="ECO:0000256" key="3">
    <source>
        <dbReference type="ARBA" id="ARBA00022692"/>
    </source>
</evidence>
<evidence type="ECO:0000256" key="7">
    <source>
        <dbReference type="SAM" id="Phobius"/>
    </source>
</evidence>
<gene>
    <name evidence="8" type="ORF">TA07935</name>
</gene>
<dbReference type="AlphaFoldDB" id="Q4U9W9"/>
<feature type="region of interest" description="Disordered" evidence="6">
    <location>
        <begin position="1"/>
        <end position="31"/>
    </location>
</feature>
<evidence type="ECO:0000256" key="5">
    <source>
        <dbReference type="ARBA" id="ARBA00023136"/>
    </source>
</evidence>
<comment type="subcellular location">
    <subcellularLocation>
        <location evidence="1">Endomembrane system</location>
        <topology evidence="1">Multi-pass membrane protein</topology>
    </subcellularLocation>
</comment>
<dbReference type="eggNOG" id="KOG4473">
    <property type="taxonomic scope" value="Eukaryota"/>
</dbReference>
<evidence type="ECO:0000313" key="9">
    <source>
        <dbReference type="Proteomes" id="UP000001950"/>
    </source>
</evidence>
<feature type="transmembrane region" description="Helical" evidence="7">
    <location>
        <begin position="68"/>
        <end position="86"/>
    </location>
</feature>
<dbReference type="STRING" id="5874.Q4U9W9"/>
<dbReference type="GO" id="GO:0005384">
    <property type="term" value="F:manganese ion transmembrane transporter activity"/>
    <property type="evidence" value="ECO:0007669"/>
    <property type="project" value="InterPro"/>
</dbReference>
<dbReference type="OMA" id="SRIGWLR"/>
<dbReference type="Proteomes" id="UP000001950">
    <property type="component" value="Chromosome 4"/>
</dbReference>
<protein>
    <recommendedName>
        <fullName evidence="10">Integral membrane protein</fullName>
    </recommendedName>
</protein>
<dbReference type="OrthoDB" id="73465at2759"/>
<name>Q4U9W9_THEAN</name>
<evidence type="ECO:0000256" key="4">
    <source>
        <dbReference type="ARBA" id="ARBA00022989"/>
    </source>
</evidence>
<feature type="transmembrane region" description="Helical" evidence="7">
    <location>
        <begin position="40"/>
        <end position="62"/>
    </location>
</feature>
<evidence type="ECO:0000256" key="6">
    <source>
        <dbReference type="SAM" id="MobiDB-lite"/>
    </source>
</evidence>